<gene>
    <name evidence="1" type="ORF">SDC9_193768</name>
</gene>
<dbReference type="AlphaFoldDB" id="A0A645I4E9"/>
<dbReference type="EMBL" id="VSSQ01106653">
    <property type="protein sequence ID" value="MPN46185.1"/>
    <property type="molecule type" value="Genomic_DNA"/>
</dbReference>
<protein>
    <submittedName>
        <fullName evidence="1">Uncharacterized protein</fullName>
    </submittedName>
</protein>
<organism evidence="1">
    <name type="scientific">bioreactor metagenome</name>
    <dbReference type="NCBI Taxonomy" id="1076179"/>
    <lineage>
        <taxon>unclassified sequences</taxon>
        <taxon>metagenomes</taxon>
        <taxon>ecological metagenomes</taxon>
    </lineage>
</organism>
<comment type="caution">
    <text evidence="1">The sequence shown here is derived from an EMBL/GenBank/DDBJ whole genome shotgun (WGS) entry which is preliminary data.</text>
</comment>
<reference evidence="1" key="1">
    <citation type="submission" date="2019-08" db="EMBL/GenBank/DDBJ databases">
        <authorList>
            <person name="Kucharzyk K."/>
            <person name="Murdoch R.W."/>
            <person name="Higgins S."/>
            <person name="Loffler F."/>
        </authorList>
    </citation>
    <scope>NUCLEOTIDE SEQUENCE</scope>
</reference>
<evidence type="ECO:0000313" key="1">
    <source>
        <dbReference type="EMBL" id="MPN46185.1"/>
    </source>
</evidence>
<sequence>MSSLLPVYIDVIIGEHGTPHRGNADGLLLQSQFLDDFGYQLMYHSVGAPGAVMHVVVVHELRLGMYQVLRAYYLIFIHTIICWQTGR</sequence>
<proteinExistence type="predicted"/>
<accession>A0A645I4E9</accession>
<name>A0A645I4E9_9ZZZZ</name>